<dbReference type="Proteomes" id="UP000492821">
    <property type="component" value="Unassembled WGS sequence"/>
</dbReference>
<evidence type="ECO:0000313" key="2">
    <source>
        <dbReference type="Proteomes" id="UP000492821"/>
    </source>
</evidence>
<reference evidence="2" key="1">
    <citation type="journal article" date="2013" name="Genetics">
        <title>The draft genome and transcriptome of Panagrellus redivivus are shaped by the harsh demands of a free-living lifestyle.</title>
        <authorList>
            <person name="Srinivasan J."/>
            <person name="Dillman A.R."/>
            <person name="Macchietto M.G."/>
            <person name="Heikkinen L."/>
            <person name="Lakso M."/>
            <person name="Fracchia K.M."/>
            <person name="Antoshechkin I."/>
            <person name="Mortazavi A."/>
            <person name="Wong G."/>
            <person name="Sternberg P.W."/>
        </authorList>
    </citation>
    <scope>NUCLEOTIDE SEQUENCE [LARGE SCALE GENOMIC DNA]</scope>
    <source>
        <strain evidence="2">MT8872</strain>
    </source>
</reference>
<evidence type="ECO:0000313" key="3">
    <source>
        <dbReference type="WBParaSite" id="Pan_g4105.t1"/>
    </source>
</evidence>
<reference evidence="3" key="2">
    <citation type="submission" date="2020-10" db="UniProtKB">
        <authorList>
            <consortium name="WormBaseParasite"/>
        </authorList>
    </citation>
    <scope>IDENTIFICATION</scope>
</reference>
<keyword evidence="2" id="KW-1185">Reference proteome</keyword>
<organism evidence="2 3">
    <name type="scientific">Panagrellus redivivus</name>
    <name type="common">Microworm</name>
    <dbReference type="NCBI Taxonomy" id="6233"/>
    <lineage>
        <taxon>Eukaryota</taxon>
        <taxon>Metazoa</taxon>
        <taxon>Ecdysozoa</taxon>
        <taxon>Nematoda</taxon>
        <taxon>Chromadorea</taxon>
        <taxon>Rhabditida</taxon>
        <taxon>Tylenchina</taxon>
        <taxon>Panagrolaimomorpha</taxon>
        <taxon>Panagrolaimoidea</taxon>
        <taxon>Panagrolaimidae</taxon>
        <taxon>Panagrellus</taxon>
    </lineage>
</organism>
<evidence type="ECO:0000256" key="1">
    <source>
        <dbReference type="SAM" id="Coils"/>
    </source>
</evidence>
<accession>A0A7E4VWD7</accession>
<name>A0A7E4VWD7_PANRE</name>
<dbReference type="AlphaFoldDB" id="A0A7E4VWD7"/>
<protein>
    <submittedName>
        <fullName evidence="3">Ribosome biogenesis protein RLP24</fullName>
    </submittedName>
</protein>
<proteinExistence type="predicted"/>
<dbReference type="WBParaSite" id="Pan_g4105.t1">
    <property type="protein sequence ID" value="Pan_g4105.t1"/>
    <property type="gene ID" value="Pan_g4105"/>
</dbReference>
<feature type="coiled-coil region" evidence="1">
    <location>
        <begin position="65"/>
        <end position="97"/>
    </location>
</feature>
<sequence>MVRRKQKQPKKWKYVEIDQAVQENGPPAVTEEPSLGDPLPVATKVVESSSKPNSVLDKVAKSVLTKKLKREAKRVQLEAARQRRHELRLAKKRKIDKSKAISNE</sequence>
<keyword evidence="1" id="KW-0175">Coiled coil</keyword>